<comment type="caution">
    <text evidence="8">The sequence shown here is derived from an EMBL/GenBank/DDBJ whole genome shotgun (WGS) entry which is preliminary data.</text>
</comment>
<sequence>MNSKLILAAIVVALIGAFFAFDLGQYFSLANLKEQQEALNAYFQQHKLLVIVVFFIGYVAVAGLGLPAAAIMTLAAGAIFGFWTGLILVSFASTIGATIAFLLTRYLFHDAVEAKFGDKLKKLNQGIEREGAMYIFSIRLVPFIPFFVINSVMGLTSLKTVTFYWASQLGMLLGTAVYVNAGTQLATIETMGDIVDIRIVLSFLLLAVFPFIAKKLLTLVKGKDALPGENQ</sequence>
<dbReference type="GO" id="GO:0005886">
    <property type="term" value="C:plasma membrane"/>
    <property type="evidence" value="ECO:0007669"/>
    <property type="project" value="UniProtKB-SubCell"/>
</dbReference>
<keyword evidence="3 6" id="KW-0812">Transmembrane</keyword>
<evidence type="ECO:0000256" key="2">
    <source>
        <dbReference type="ARBA" id="ARBA00022475"/>
    </source>
</evidence>
<feature type="transmembrane region" description="Helical" evidence="6">
    <location>
        <begin position="131"/>
        <end position="149"/>
    </location>
</feature>
<comment type="subcellular location">
    <subcellularLocation>
        <location evidence="1 6">Cell membrane</location>
        <topology evidence="1 6">Multi-pass membrane protein</topology>
    </subcellularLocation>
</comment>
<dbReference type="EMBL" id="QNRT01000005">
    <property type="protein sequence ID" value="RBP48899.1"/>
    <property type="molecule type" value="Genomic_DNA"/>
</dbReference>
<comment type="similarity">
    <text evidence="6">Belongs to the TVP38/TMEM64 family.</text>
</comment>
<feature type="transmembrane region" description="Helical" evidence="6">
    <location>
        <begin position="80"/>
        <end position="103"/>
    </location>
</feature>
<evidence type="ECO:0000313" key="8">
    <source>
        <dbReference type="EMBL" id="RBP48899.1"/>
    </source>
</evidence>
<dbReference type="InterPro" id="IPR015414">
    <property type="entry name" value="TMEM64"/>
</dbReference>
<feature type="domain" description="VTT" evidence="7">
    <location>
        <begin position="70"/>
        <end position="183"/>
    </location>
</feature>
<evidence type="ECO:0000256" key="1">
    <source>
        <dbReference type="ARBA" id="ARBA00004651"/>
    </source>
</evidence>
<dbReference type="InterPro" id="IPR032816">
    <property type="entry name" value="VTT_dom"/>
</dbReference>
<keyword evidence="5 6" id="KW-0472">Membrane</keyword>
<dbReference type="Pfam" id="PF09335">
    <property type="entry name" value="VTT_dom"/>
    <property type="match status" value="1"/>
</dbReference>
<protein>
    <recommendedName>
        <fullName evidence="6">TVP38/TMEM64 family membrane protein</fullName>
    </recommendedName>
</protein>
<dbReference type="Proteomes" id="UP000253083">
    <property type="component" value="Unassembled WGS sequence"/>
</dbReference>
<dbReference type="PANTHER" id="PTHR12677">
    <property type="entry name" value="GOLGI APPARATUS MEMBRANE PROTEIN TVP38-RELATED"/>
    <property type="match status" value="1"/>
</dbReference>
<feature type="transmembrane region" description="Helical" evidence="6">
    <location>
        <begin position="6"/>
        <end position="27"/>
    </location>
</feature>
<proteinExistence type="inferred from homology"/>
<keyword evidence="4 6" id="KW-1133">Transmembrane helix</keyword>
<dbReference type="AlphaFoldDB" id="A0A395JH82"/>
<organism evidence="8 9">
    <name type="scientific">Arenicella xantha</name>
    <dbReference type="NCBI Taxonomy" id="644221"/>
    <lineage>
        <taxon>Bacteria</taxon>
        <taxon>Pseudomonadati</taxon>
        <taxon>Pseudomonadota</taxon>
        <taxon>Gammaproteobacteria</taxon>
        <taxon>Arenicellales</taxon>
        <taxon>Arenicellaceae</taxon>
        <taxon>Arenicella</taxon>
    </lineage>
</organism>
<reference evidence="8 9" key="1">
    <citation type="submission" date="2018-06" db="EMBL/GenBank/DDBJ databases">
        <title>Genomic Encyclopedia of Type Strains, Phase IV (KMG-IV): sequencing the most valuable type-strain genomes for metagenomic binning, comparative biology and taxonomic classification.</title>
        <authorList>
            <person name="Goeker M."/>
        </authorList>
    </citation>
    <scope>NUCLEOTIDE SEQUENCE [LARGE SCALE GENOMIC DNA]</scope>
    <source>
        <strain evidence="8 9">DSM 24032</strain>
    </source>
</reference>
<evidence type="ECO:0000256" key="6">
    <source>
        <dbReference type="RuleBase" id="RU366058"/>
    </source>
</evidence>
<feature type="transmembrane region" description="Helical" evidence="6">
    <location>
        <begin position="48"/>
        <end position="74"/>
    </location>
</feature>
<name>A0A395JH82_9GAMM</name>
<evidence type="ECO:0000313" key="9">
    <source>
        <dbReference type="Proteomes" id="UP000253083"/>
    </source>
</evidence>
<dbReference type="InParanoid" id="A0A395JH82"/>
<gene>
    <name evidence="8" type="ORF">DFR28_105238</name>
</gene>
<dbReference type="FunCoup" id="A0A395JH82">
    <property type="interactions" value="114"/>
</dbReference>
<feature type="transmembrane region" description="Helical" evidence="6">
    <location>
        <begin position="161"/>
        <end position="183"/>
    </location>
</feature>
<evidence type="ECO:0000259" key="7">
    <source>
        <dbReference type="Pfam" id="PF09335"/>
    </source>
</evidence>
<accession>A0A395JH82</accession>
<evidence type="ECO:0000256" key="5">
    <source>
        <dbReference type="ARBA" id="ARBA00023136"/>
    </source>
</evidence>
<keyword evidence="2 6" id="KW-1003">Cell membrane</keyword>
<dbReference type="PANTHER" id="PTHR12677:SF59">
    <property type="entry name" value="GOLGI APPARATUS MEMBRANE PROTEIN TVP38-RELATED"/>
    <property type="match status" value="1"/>
</dbReference>
<feature type="transmembrane region" description="Helical" evidence="6">
    <location>
        <begin position="195"/>
        <end position="213"/>
    </location>
</feature>
<evidence type="ECO:0000256" key="3">
    <source>
        <dbReference type="ARBA" id="ARBA00022692"/>
    </source>
</evidence>
<keyword evidence="9" id="KW-1185">Reference proteome</keyword>
<evidence type="ECO:0000256" key="4">
    <source>
        <dbReference type="ARBA" id="ARBA00022989"/>
    </source>
</evidence>